<proteinExistence type="predicted"/>
<evidence type="ECO:0000313" key="2">
    <source>
        <dbReference type="EMBL" id="OGD95735.1"/>
    </source>
</evidence>
<reference evidence="2 3" key="1">
    <citation type="journal article" date="2016" name="Nat. Commun.">
        <title>Thousands of microbial genomes shed light on interconnected biogeochemical processes in an aquifer system.</title>
        <authorList>
            <person name="Anantharaman K."/>
            <person name="Brown C.T."/>
            <person name="Hug L.A."/>
            <person name="Sharon I."/>
            <person name="Castelle C.J."/>
            <person name="Probst A.J."/>
            <person name="Thomas B.C."/>
            <person name="Singh A."/>
            <person name="Wilkins M.J."/>
            <person name="Karaoz U."/>
            <person name="Brodie E.L."/>
            <person name="Williams K.H."/>
            <person name="Hubbard S.S."/>
            <person name="Banfield J.F."/>
        </authorList>
    </citation>
    <scope>NUCLEOTIDE SEQUENCE [LARGE SCALE GENOMIC DNA]</scope>
</reference>
<sequence>MKKVDIAKYLIVAYTFTTLPLAGIGLLGYVLYMNKKFKEMEAQVKAAVAENEEKAILTKNLDNVVIKGNVDNFDIHEECVIENYQNRFYRIMKPSGEYLNKIFLTLEDAKKEIDVVAPLLVKPERKRSRIYNIRYVK</sequence>
<dbReference type="STRING" id="1797724.A3A48_02470"/>
<keyword evidence="1" id="KW-1133">Transmembrane helix</keyword>
<protein>
    <submittedName>
        <fullName evidence="2">Uncharacterized protein</fullName>
    </submittedName>
</protein>
<dbReference type="EMBL" id="MFBN01000011">
    <property type="protein sequence ID" value="OGD95735.1"/>
    <property type="molecule type" value="Genomic_DNA"/>
</dbReference>
<evidence type="ECO:0000313" key="3">
    <source>
        <dbReference type="Proteomes" id="UP000178336"/>
    </source>
</evidence>
<gene>
    <name evidence="2" type="ORF">A3A48_02470</name>
</gene>
<accession>A0A1F5GV84</accession>
<name>A0A1F5GV84_9BACT</name>
<evidence type="ECO:0000256" key="1">
    <source>
        <dbReference type="SAM" id="Phobius"/>
    </source>
</evidence>
<organism evidence="2 3">
    <name type="scientific">Candidatus Curtissbacteria bacterium RIFCSPLOWO2_01_FULL_37_9</name>
    <dbReference type="NCBI Taxonomy" id="1797724"/>
    <lineage>
        <taxon>Bacteria</taxon>
        <taxon>Candidatus Curtissiibacteriota</taxon>
    </lineage>
</organism>
<keyword evidence="1" id="KW-0472">Membrane</keyword>
<dbReference type="AlphaFoldDB" id="A0A1F5GV84"/>
<keyword evidence="1" id="KW-0812">Transmembrane</keyword>
<comment type="caution">
    <text evidence="2">The sequence shown here is derived from an EMBL/GenBank/DDBJ whole genome shotgun (WGS) entry which is preliminary data.</text>
</comment>
<feature type="transmembrane region" description="Helical" evidence="1">
    <location>
        <begin position="6"/>
        <end position="32"/>
    </location>
</feature>
<dbReference type="Proteomes" id="UP000178336">
    <property type="component" value="Unassembled WGS sequence"/>
</dbReference>